<proteinExistence type="predicted"/>
<dbReference type="AlphaFoldDB" id="A0AAV3ZHL0"/>
<dbReference type="Proteomes" id="UP000735302">
    <property type="component" value="Unassembled WGS sequence"/>
</dbReference>
<evidence type="ECO:0000313" key="1">
    <source>
        <dbReference type="EMBL" id="GFN93888.1"/>
    </source>
</evidence>
<organism evidence="1 2">
    <name type="scientific">Plakobranchus ocellatus</name>
    <dbReference type="NCBI Taxonomy" id="259542"/>
    <lineage>
        <taxon>Eukaryota</taxon>
        <taxon>Metazoa</taxon>
        <taxon>Spiralia</taxon>
        <taxon>Lophotrochozoa</taxon>
        <taxon>Mollusca</taxon>
        <taxon>Gastropoda</taxon>
        <taxon>Heterobranchia</taxon>
        <taxon>Euthyneura</taxon>
        <taxon>Panpulmonata</taxon>
        <taxon>Sacoglossa</taxon>
        <taxon>Placobranchoidea</taxon>
        <taxon>Plakobranchidae</taxon>
        <taxon>Plakobranchus</taxon>
    </lineage>
</organism>
<reference evidence="1 2" key="1">
    <citation type="journal article" date="2021" name="Elife">
        <title>Chloroplast acquisition without the gene transfer in kleptoplastic sea slugs, Plakobranchus ocellatus.</title>
        <authorList>
            <person name="Maeda T."/>
            <person name="Takahashi S."/>
            <person name="Yoshida T."/>
            <person name="Shimamura S."/>
            <person name="Takaki Y."/>
            <person name="Nagai Y."/>
            <person name="Toyoda A."/>
            <person name="Suzuki Y."/>
            <person name="Arimoto A."/>
            <person name="Ishii H."/>
            <person name="Satoh N."/>
            <person name="Nishiyama T."/>
            <person name="Hasebe M."/>
            <person name="Maruyama T."/>
            <person name="Minagawa J."/>
            <person name="Obokata J."/>
            <person name="Shigenobu S."/>
        </authorList>
    </citation>
    <scope>NUCLEOTIDE SEQUENCE [LARGE SCALE GENOMIC DNA]</scope>
</reference>
<accession>A0AAV3ZHL0</accession>
<keyword evidence="2" id="KW-1185">Reference proteome</keyword>
<comment type="caution">
    <text evidence="1">The sequence shown here is derived from an EMBL/GenBank/DDBJ whole genome shotgun (WGS) entry which is preliminary data.</text>
</comment>
<protein>
    <submittedName>
        <fullName evidence="1">Uncharacterized protein</fullName>
    </submittedName>
</protein>
<sequence length="137" mass="15455">MESIMTQEQRVEAWLTPGNISRPVTFSGVARVSFVEGVRGVWAHVSICELLQGEITLITEVFICKESLSATFKRFSYAEESIRWLRVASQLSPGLPLCAKLEMIQSPDLPAQDTEWLTLALIKIEFLHEDEDMDISP</sequence>
<name>A0AAV3ZHL0_9GAST</name>
<dbReference type="EMBL" id="BLXT01002372">
    <property type="protein sequence ID" value="GFN93888.1"/>
    <property type="molecule type" value="Genomic_DNA"/>
</dbReference>
<evidence type="ECO:0000313" key="2">
    <source>
        <dbReference type="Proteomes" id="UP000735302"/>
    </source>
</evidence>
<gene>
    <name evidence="1" type="ORF">PoB_002039400</name>
</gene>